<proteinExistence type="predicted"/>
<name>A0A166TG63_9PEZI</name>
<dbReference type="Proteomes" id="UP000076552">
    <property type="component" value="Unassembled WGS sequence"/>
</dbReference>
<dbReference type="Gene3D" id="3.30.710.10">
    <property type="entry name" value="Potassium Channel Kv1.1, Chain A"/>
    <property type="match status" value="1"/>
</dbReference>
<accession>A0A166TG63</accession>
<feature type="region of interest" description="Disordered" evidence="1">
    <location>
        <begin position="405"/>
        <end position="429"/>
    </location>
</feature>
<evidence type="ECO:0000313" key="2">
    <source>
        <dbReference type="EMBL" id="KZL72032.1"/>
    </source>
</evidence>
<evidence type="ECO:0000256" key="1">
    <source>
        <dbReference type="SAM" id="MobiDB-lite"/>
    </source>
</evidence>
<gene>
    <name evidence="2" type="ORF">CT0861_03362</name>
</gene>
<comment type="caution">
    <text evidence="2">The sequence shown here is derived from an EMBL/GenBank/DDBJ whole genome shotgun (WGS) entry which is preliminary data.</text>
</comment>
<feature type="compositionally biased region" description="Basic residues" evidence="1">
    <location>
        <begin position="57"/>
        <end position="69"/>
    </location>
</feature>
<protein>
    <recommendedName>
        <fullName evidence="4">BTB domain-containing protein</fullName>
    </recommendedName>
</protein>
<keyword evidence="3" id="KW-1185">Reference proteome</keyword>
<dbReference type="InterPro" id="IPR011333">
    <property type="entry name" value="SKP1/BTB/POZ_sf"/>
</dbReference>
<dbReference type="AlphaFoldDB" id="A0A166TG63"/>
<feature type="compositionally biased region" description="Basic and acidic residues" evidence="1">
    <location>
        <begin position="405"/>
        <end position="415"/>
    </location>
</feature>
<reference evidence="2 3" key="1">
    <citation type="submission" date="2015-06" db="EMBL/GenBank/DDBJ databases">
        <title>Survival trade-offs in plant roots during colonization by closely related pathogenic and mutualistic fungi.</title>
        <authorList>
            <person name="Hacquard S."/>
            <person name="Kracher B."/>
            <person name="Hiruma K."/>
            <person name="Weinman A."/>
            <person name="Muench P."/>
            <person name="Garrido Oter R."/>
            <person name="Ver Loren van Themaat E."/>
            <person name="Dallerey J.-F."/>
            <person name="Damm U."/>
            <person name="Henrissat B."/>
            <person name="Lespinet O."/>
            <person name="Thon M."/>
            <person name="Kemen E."/>
            <person name="McHardy A.C."/>
            <person name="Schulze-Lefert P."/>
            <person name="O'Connell R.J."/>
        </authorList>
    </citation>
    <scope>NUCLEOTIDE SEQUENCE [LARGE SCALE GENOMIC DNA]</scope>
    <source>
        <strain evidence="2 3">0861</strain>
    </source>
</reference>
<feature type="region of interest" description="Disordered" evidence="1">
    <location>
        <begin position="47"/>
        <end position="86"/>
    </location>
</feature>
<dbReference type="STRING" id="708197.A0A166TG63"/>
<sequence length="429" mass="48411">MVHEILHTIDPEGDVVLVLRNPKAPFAVWKDYDWAAKSKDSMDNLDNMDHMFGNNSKKGKKGKKDKKKSHDIWPLSSVQEPAPEPPEDIVSPDIPAPECPCIEPGAGEDSPSVQNANIDDETEIKFLLSSRHLVLASRYFNAKLNGTWKEATPHPVDRRYHLEASDWDPDALLILMQVIHGRMRSVPRRIGFEMLAKIAVLVDYYDCHEVMEVISSIWIDALKGQLPSECNRDLVLWLLISHVFQQDDIFSRITKTAVLEGQGPLPTMDLPIPSIIIDLIDWRRQDAIGFILNVLDDVLVCLRNGSAGCGYECSCMLLGALYKKVHEHNLTDRGEPYLGYGVKATEKRVRGFKSPVWHRGYDEYSYDEYSHKCTLLQLFESRFDSEFAKNKEGFTLAEAAMSDVSRREGKGKGNDDALGLSEGTNRLAL</sequence>
<evidence type="ECO:0000313" key="3">
    <source>
        <dbReference type="Proteomes" id="UP000076552"/>
    </source>
</evidence>
<dbReference type="EMBL" id="LFIV01000063">
    <property type="protein sequence ID" value="KZL72032.1"/>
    <property type="molecule type" value="Genomic_DNA"/>
</dbReference>
<evidence type="ECO:0008006" key="4">
    <source>
        <dbReference type="Google" id="ProtNLM"/>
    </source>
</evidence>
<organism evidence="2 3">
    <name type="scientific">Colletotrichum tofieldiae</name>
    <dbReference type="NCBI Taxonomy" id="708197"/>
    <lineage>
        <taxon>Eukaryota</taxon>
        <taxon>Fungi</taxon>
        <taxon>Dikarya</taxon>
        <taxon>Ascomycota</taxon>
        <taxon>Pezizomycotina</taxon>
        <taxon>Sordariomycetes</taxon>
        <taxon>Hypocreomycetidae</taxon>
        <taxon>Glomerellales</taxon>
        <taxon>Glomerellaceae</taxon>
        <taxon>Colletotrichum</taxon>
        <taxon>Colletotrichum spaethianum species complex</taxon>
    </lineage>
</organism>